<feature type="binding site" evidence="1">
    <location>
        <position position="33"/>
    </location>
    <ligand>
        <name>Mg(2+)</name>
        <dbReference type="ChEBI" id="CHEBI:18420"/>
        <label>3</label>
    </ligand>
</feature>
<dbReference type="EC" id="2.7.4.16" evidence="1"/>
<name>A0A1F2UHE4_9ACTN</name>
<protein>
    <recommendedName>
        <fullName evidence="1">Thiamine-monophosphate kinase</fullName>
        <shortName evidence="1">TMP kinase</shortName>
        <shortName evidence="1">Thiamine-phosphate kinase</shortName>
        <ecNumber evidence="1">2.7.4.16</ecNumber>
    </recommendedName>
</protein>
<dbReference type="GO" id="GO:0005524">
    <property type="term" value="F:ATP binding"/>
    <property type="evidence" value="ECO:0007669"/>
    <property type="project" value="UniProtKB-UniRule"/>
</dbReference>
<feature type="binding site" evidence="1">
    <location>
        <position position="221"/>
    </location>
    <ligand>
        <name>ATP</name>
        <dbReference type="ChEBI" id="CHEBI:30616"/>
    </ligand>
</feature>
<keyword evidence="1" id="KW-0808">Transferase</keyword>
<dbReference type="NCBIfam" id="TIGR01379">
    <property type="entry name" value="thiL"/>
    <property type="match status" value="1"/>
</dbReference>
<feature type="binding site" evidence="1">
    <location>
        <position position="57"/>
    </location>
    <ligand>
        <name>substrate</name>
    </ligand>
</feature>
<keyword evidence="1" id="KW-0067">ATP-binding</keyword>
<dbReference type="PIRSF" id="PIRSF005303">
    <property type="entry name" value="Thiam_monoph_kin"/>
    <property type="match status" value="1"/>
</dbReference>
<dbReference type="Gene3D" id="3.90.650.10">
    <property type="entry name" value="PurM-like C-terminal domain"/>
    <property type="match status" value="1"/>
</dbReference>
<comment type="function">
    <text evidence="1">Catalyzes the ATP-dependent phosphorylation of thiamine-monophosphate (TMP) to form thiamine-pyrophosphate (TPP), the active form of vitamin B1.</text>
</comment>
<dbReference type="Gene3D" id="3.30.1330.10">
    <property type="entry name" value="PurM-like, N-terminal domain"/>
    <property type="match status" value="1"/>
</dbReference>
<keyword evidence="1 4" id="KW-0418">Kinase</keyword>
<feature type="domain" description="PurM-like C-terminal" evidence="3">
    <location>
        <begin position="159"/>
        <end position="313"/>
    </location>
</feature>
<dbReference type="SUPFAM" id="SSF55326">
    <property type="entry name" value="PurM N-terminal domain-like"/>
    <property type="match status" value="1"/>
</dbReference>
<evidence type="ECO:0000256" key="1">
    <source>
        <dbReference type="HAMAP-Rule" id="MF_02128"/>
    </source>
</evidence>
<feature type="binding site" evidence="1">
    <location>
        <position position="50"/>
    </location>
    <ligand>
        <name>Mg(2+)</name>
        <dbReference type="ChEBI" id="CHEBI:18420"/>
        <label>1</label>
    </ligand>
</feature>
<feature type="domain" description="PurM-like N-terminal" evidence="2">
    <location>
        <begin position="31"/>
        <end position="144"/>
    </location>
</feature>
<keyword evidence="1" id="KW-0784">Thiamine biosynthesis</keyword>
<dbReference type="AlphaFoldDB" id="A0A1F2UHE4"/>
<accession>A0A1F2UHE4</accession>
<dbReference type="GO" id="GO:0009030">
    <property type="term" value="F:thiamine-phosphate kinase activity"/>
    <property type="evidence" value="ECO:0007669"/>
    <property type="project" value="UniProtKB-UniRule"/>
</dbReference>
<dbReference type="InterPro" id="IPR006283">
    <property type="entry name" value="ThiL-like"/>
</dbReference>
<dbReference type="GO" id="GO:0009229">
    <property type="term" value="P:thiamine diphosphate biosynthetic process"/>
    <property type="evidence" value="ECO:0007669"/>
    <property type="project" value="UniProtKB-UniRule"/>
</dbReference>
<feature type="binding site" evidence="1">
    <location>
        <position position="50"/>
    </location>
    <ligand>
        <name>Mg(2+)</name>
        <dbReference type="ChEBI" id="CHEBI:18420"/>
        <label>2</label>
    </ligand>
</feature>
<reference evidence="4 5" key="1">
    <citation type="journal article" date="2016" name="Nat. Commun.">
        <title>Thousands of microbial genomes shed light on interconnected biogeochemical processes in an aquifer system.</title>
        <authorList>
            <person name="Anantharaman K."/>
            <person name="Brown C.T."/>
            <person name="Hug L.A."/>
            <person name="Sharon I."/>
            <person name="Castelle C.J."/>
            <person name="Probst A.J."/>
            <person name="Thomas B.C."/>
            <person name="Singh A."/>
            <person name="Wilkins M.J."/>
            <person name="Karaoz U."/>
            <person name="Brodie E.L."/>
            <person name="Williams K.H."/>
            <person name="Hubbard S.S."/>
            <person name="Banfield J.F."/>
        </authorList>
    </citation>
    <scope>NUCLEOTIDE SEQUENCE [LARGE SCALE GENOMIC DNA]</scope>
</reference>
<sequence>MKVKDIGEFALIERIAQIVEQADERVILTIGDDTAVVKKTELDYALLTTDLMVEDVHFTFKSITPHQLGYKSIAVNISDIAAMGGLPRYAVVSLALPPETEVAYVEDLYRGMAEVSRANDVRIVGGDVTRSEKLIINVALMGEVEEEKLSRRSDAQACDIIMVTGELGASAAGLRLVLHPDIEPKVKNAAALKMAHFQPKPQIKAGRILSSLGVNAMEDISDGLASEVAHICEASGVGARIHLNKVPIAAGVDNVAALTGERAIDLALSGGEDYGLVFTLSPHLQGAVERAFAEAGLKVTVVGEVLEGSHGITVIDWAGAESPMKQSGYTHF</sequence>
<dbReference type="UniPathway" id="UPA00060">
    <property type="reaction ID" value="UER00142"/>
</dbReference>
<gene>
    <name evidence="1" type="primary">thiL</name>
    <name evidence="4" type="ORF">A2074_03595</name>
</gene>
<dbReference type="PANTHER" id="PTHR30270">
    <property type="entry name" value="THIAMINE-MONOPHOSPHATE KINASE"/>
    <property type="match status" value="1"/>
</dbReference>
<dbReference type="InterPro" id="IPR010918">
    <property type="entry name" value="PurM-like_C_dom"/>
</dbReference>
<evidence type="ECO:0000259" key="2">
    <source>
        <dbReference type="Pfam" id="PF00586"/>
    </source>
</evidence>
<keyword evidence="1" id="KW-0460">Magnesium</keyword>
<comment type="similarity">
    <text evidence="1">Belongs to the thiamine-monophosphate kinase family.</text>
</comment>
<feature type="binding site" evidence="1">
    <location>
        <position position="272"/>
    </location>
    <ligand>
        <name>substrate</name>
    </ligand>
</feature>
<evidence type="ECO:0000313" key="4">
    <source>
        <dbReference type="EMBL" id="OFW32440.1"/>
    </source>
</evidence>
<feature type="binding site" evidence="1">
    <location>
        <position position="329"/>
    </location>
    <ligand>
        <name>substrate</name>
    </ligand>
</feature>
<dbReference type="Proteomes" id="UP000178086">
    <property type="component" value="Unassembled WGS sequence"/>
</dbReference>
<feature type="binding site" evidence="1">
    <location>
        <position position="127"/>
    </location>
    <ligand>
        <name>Mg(2+)</name>
        <dbReference type="ChEBI" id="CHEBI:18420"/>
        <label>1</label>
    </ligand>
</feature>
<comment type="miscellaneous">
    <text evidence="1">Reaction mechanism of ThiL seems to utilize a direct, inline transfer of the gamma-phosphate of ATP to TMP rather than a phosphorylated enzyme intermediate.</text>
</comment>
<keyword evidence="1" id="KW-0547">Nucleotide-binding</keyword>
<feature type="binding site" evidence="1">
    <location>
        <position position="49"/>
    </location>
    <ligand>
        <name>Mg(2+)</name>
        <dbReference type="ChEBI" id="CHEBI:18420"/>
        <label>1</label>
    </ligand>
</feature>
<dbReference type="Pfam" id="PF02769">
    <property type="entry name" value="AIRS_C"/>
    <property type="match status" value="1"/>
</dbReference>
<feature type="binding site" evidence="1">
    <location>
        <position position="222"/>
    </location>
    <ligand>
        <name>Mg(2+)</name>
        <dbReference type="ChEBI" id="CHEBI:18420"/>
        <label>5</label>
    </ligand>
</feature>
<feature type="binding site" evidence="1">
    <location>
        <position position="219"/>
    </location>
    <ligand>
        <name>Mg(2+)</name>
        <dbReference type="ChEBI" id="CHEBI:18420"/>
        <label>3</label>
    </ligand>
</feature>
<feature type="binding site" evidence="1">
    <location>
        <position position="109"/>
    </location>
    <ligand>
        <name>ATP</name>
        <dbReference type="ChEBI" id="CHEBI:30616"/>
    </ligand>
</feature>
<feature type="binding site" evidence="1">
    <location>
        <position position="79"/>
    </location>
    <ligand>
        <name>Mg(2+)</name>
        <dbReference type="ChEBI" id="CHEBI:18420"/>
        <label>3</label>
    </ligand>
</feature>
<dbReference type="GO" id="GO:0000287">
    <property type="term" value="F:magnesium ion binding"/>
    <property type="evidence" value="ECO:0007669"/>
    <property type="project" value="UniProtKB-UniRule"/>
</dbReference>
<comment type="catalytic activity">
    <reaction evidence="1">
        <text>thiamine phosphate + ATP = thiamine diphosphate + ADP</text>
        <dbReference type="Rhea" id="RHEA:15913"/>
        <dbReference type="ChEBI" id="CHEBI:30616"/>
        <dbReference type="ChEBI" id="CHEBI:37575"/>
        <dbReference type="ChEBI" id="CHEBI:58937"/>
        <dbReference type="ChEBI" id="CHEBI:456216"/>
        <dbReference type="EC" id="2.7.4.16"/>
    </reaction>
</comment>
<evidence type="ECO:0000259" key="3">
    <source>
        <dbReference type="Pfam" id="PF02769"/>
    </source>
</evidence>
<dbReference type="PANTHER" id="PTHR30270:SF0">
    <property type="entry name" value="THIAMINE-MONOPHOSPHATE KINASE"/>
    <property type="match status" value="1"/>
</dbReference>
<dbReference type="InterPro" id="IPR036921">
    <property type="entry name" value="PurM-like_N_sf"/>
</dbReference>
<dbReference type="InterPro" id="IPR016188">
    <property type="entry name" value="PurM-like_N"/>
</dbReference>
<feature type="binding site" evidence="1">
    <location>
        <begin position="126"/>
        <end position="127"/>
    </location>
    <ligand>
        <name>ATP</name>
        <dbReference type="ChEBI" id="CHEBI:30616"/>
    </ligand>
</feature>
<feature type="binding site" evidence="1">
    <location>
        <position position="79"/>
    </location>
    <ligand>
        <name>Mg(2+)</name>
        <dbReference type="ChEBI" id="CHEBI:18420"/>
        <label>4</label>
    </ligand>
</feature>
<organism evidence="4 5">
    <name type="scientific">Candidatus Aquicultor primus</name>
    <dbReference type="NCBI Taxonomy" id="1797195"/>
    <lineage>
        <taxon>Bacteria</taxon>
        <taxon>Bacillati</taxon>
        <taxon>Actinomycetota</taxon>
        <taxon>Candidatus Aquicultoria</taxon>
        <taxon>Candidatus Aquicultorales</taxon>
        <taxon>Candidatus Aquicultoraceae</taxon>
        <taxon>Candidatus Aquicultor</taxon>
    </lineage>
</organism>
<evidence type="ECO:0000313" key="5">
    <source>
        <dbReference type="Proteomes" id="UP000178086"/>
    </source>
</evidence>
<dbReference type="GO" id="GO:0009228">
    <property type="term" value="P:thiamine biosynthetic process"/>
    <property type="evidence" value="ECO:0007669"/>
    <property type="project" value="UniProtKB-KW"/>
</dbReference>
<dbReference type="EMBL" id="MELI01000095">
    <property type="protein sequence ID" value="OFW32440.1"/>
    <property type="molecule type" value="Genomic_DNA"/>
</dbReference>
<feature type="binding site" evidence="1">
    <location>
        <position position="79"/>
    </location>
    <ligand>
        <name>Mg(2+)</name>
        <dbReference type="ChEBI" id="CHEBI:18420"/>
        <label>2</label>
    </ligand>
</feature>
<proteinExistence type="inferred from homology"/>
<feature type="binding site" evidence="1">
    <location>
        <position position="48"/>
    </location>
    <ligand>
        <name>Mg(2+)</name>
        <dbReference type="ChEBI" id="CHEBI:18420"/>
        <label>4</label>
    </ligand>
</feature>
<keyword evidence="1" id="KW-0479">Metal-binding</keyword>
<dbReference type="Pfam" id="PF00586">
    <property type="entry name" value="AIRS"/>
    <property type="match status" value="1"/>
</dbReference>
<dbReference type="CDD" id="cd02194">
    <property type="entry name" value="ThiL"/>
    <property type="match status" value="1"/>
</dbReference>
<dbReference type="SUPFAM" id="SSF56042">
    <property type="entry name" value="PurM C-terminal domain-like"/>
    <property type="match status" value="1"/>
</dbReference>
<dbReference type="HAMAP" id="MF_02128">
    <property type="entry name" value="TMP_kinase"/>
    <property type="match status" value="1"/>
</dbReference>
<comment type="pathway">
    <text evidence="1">Cofactor biosynthesis; thiamine diphosphate biosynthesis; thiamine diphosphate from thiamine phosphate: step 1/1.</text>
</comment>
<feature type="binding site" evidence="1">
    <location>
        <position position="151"/>
    </location>
    <ligand>
        <name>ATP</name>
        <dbReference type="ChEBI" id="CHEBI:30616"/>
    </ligand>
</feature>
<feature type="binding site" evidence="1">
    <location>
        <position position="33"/>
    </location>
    <ligand>
        <name>Mg(2+)</name>
        <dbReference type="ChEBI" id="CHEBI:18420"/>
        <label>4</label>
    </ligand>
</feature>
<comment type="caution">
    <text evidence="4">The sequence shown here is derived from an EMBL/GenBank/DDBJ whole genome shotgun (WGS) entry which is preliminary data.</text>
</comment>
<dbReference type="InterPro" id="IPR036676">
    <property type="entry name" value="PurM-like_C_sf"/>
</dbReference>